<gene>
    <name evidence="2" type="ORF">TSOC_003498</name>
</gene>
<evidence type="ECO:0000256" key="1">
    <source>
        <dbReference type="SAM" id="MobiDB-lite"/>
    </source>
</evidence>
<reference evidence="2 3" key="1">
    <citation type="journal article" date="2017" name="Mol. Biol. Evol.">
        <title>The 4-celled Tetrabaena socialis nuclear genome reveals the essential components for genetic control of cell number at the origin of multicellularity in the volvocine lineage.</title>
        <authorList>
            <person name="Featherston J."/>
            <person name="Arakaki Y."/>
            <person name="Hanschen E.R."/>
            <person name="Ferris P.J."/>
            <person name="Michod R.E."/>
            <person name="Olson B.J.S.C."/>
            <person name="Nozaki H."/>
            <person name="Durand P.M."/>
        </authorList>
    </citation>
    <scope>NUCLEOTIDE SEQUENCE [LARGE SCALE GENOMIC DNA]</scope>
    <source>
        <strain evidence="2 3">NIES-571</strain>
    </source>
</reference>
<sequence length="202" mass="21429">MRQRASLSLRRISPSHSAHRQQCTTSGAESATTSAIANRIRPPRQLGMSLQRRSRLQQRLAATIDGRGVGASLHRSAQGRARQQPDQLSAPRANRRKEWRAQPGVHVHAAAAASGVAPAVLNALALAAGCSSSAASASAWPDAAARSESEVMLSSDDSDAKALFAWRGDGRLEHAPDNQKLDILCTIISSEVRAGKVLGFRG</sequence>
<dbReference type="AlphaFoldDB" id="A0A2J8ABF9"/>
<dbReference type="EMBL" id="PGGS01000076">
    <property type="protein sequence ID" value="PNH09858.1"/>
    <property type="molecule type" value="Genomic_DNA"/>
</dbReference>
<keyword evidence="3" id="KW-1185">Reference proteome</keyword>
<dbReference type="Proteomes" id="UP000236333">
    <property type="component" value="Unassembled WGS sequence"/>
</dbReference>
<organism evidence="2 3">
    <name type="scientific">Tetrabaena socialis</name>
    <dbReference type="NCBI Taxonomy" id="47790"/>
    <lineage>
        <taxon>Eukaryota</taxon>
        <taxon>Viridiplantae</taxon>
        <taxon>Chlorophyta</taxon>
        <taxon>core chlorophytes</taxon>
        <taxon>Chlorophyceae</taxon>
        <taxon>CS clade</taxon>
        <taxon>Chlamydomonadales</taxon>
        <taxon>Tetrabaenaceae</taxon>
        <taxon>Tetrabaena</taxon>
    </lineage>
</organism>
<accession>A0A2J8ABF9</accession>
<proteinExistence type="predicted"/>
<feature type="compositionally biased region" description="Polar residues" evidence="1">
    <location>
        <begin position="14"/>
        <end position="23"/>
    </location>
</feature>
<feature type="compositionally biased region" description="Low complexity" evidence="1">
    <location>
        <begin position="24"/>
        <end position="37"/>
    </location>
</feature>
<feature type="region of interest" description="Disordered" evidence="1">
    <location>
        <begin position="1"/>
        <end position="41"/>
    </location>
</feature>
<comment type="caution">
    <text evidence="2">The sequence shown here is derived from an EMBL/GenBank/DDBJ whole genome shotgun (WGS) entry which is preliminary data.</text>
</comment>
<name>A0A2J8ABF9_9CHLO</name>
<protein>
    <submittedName>
        <fullName evidence="2">Uncharacterized protein</fullName>
    </submittedName>
</protein>
<feature type="region of interest" description="Disordered" evidence="1">
    <location>
        <begin position="67"/>
        <end position="97"/>
    </location>
</feature>
<evidence type="ECO:0000313" key="3">
    <source>
        <dbReference type="Proteomes" id="UP000236333"/>
    </source>
</evidence>
<evidence type="ECO:0000313" key="2">
    <source>
        <dbReference type="EMBL" id="PNH09858.1"/>
    </source>
</evidence>